<dbReference type="Proteomes" id="UP000755577">
    <property type="component" value="Unassembled WGS sequence"/>
</dbReference>
<gene>
    <name evidence="3" type="ORF">BAN20980_04781</name>
    <name evidence="2" type="ORF">JQK92_24535</name>
</gene>
<reference evidence="3 4" key="1">
    <citation type="submission" date="2019-09" db="EMBL/GenBank/DDBJ databases">
        <authorList>
            <person name="Depoorter E."/>
        </authorList>
    </citation>
    <scope>NUCLEOTIDE SEQUENCE [LARGE SCALE GENOMIC DNA]</scope>
    <source>
        <strain evidence="3">LMG 20980</strain>
    </source>
</reference>
<evidence type="ECO:0000256" key="1">
    <source>
        <dbReference type="SAM" id="MobiDB-lite"/>
    </source>
</evidence>
<proteinExistence type="predicted"/>
<dbReference type="AlphaFoldDB" id="A0A6P2GER4"/>
<organism evidence="3 4">
    <name type="scientific">Burkholderia anthina</name>
    <dbReference type="NCBI Taxonomy" id="179879"/>
    <lineage>
        <taxon>Bacteria</taxon>
        <taxon>Pseudomonadati</taxon>
        <taxon>Pseudomonadota</taxon>
        <taxon>Betaproteobacteria</taxon>
        <taxon>Burkholderiales</taxon>
        <taxon>Burkholderiaceae</taxon>
        <taxon>Burkholderia</taxon>
        <taxon>Burkholderia cepacia complex</taxon>
    </lineage>
</organism>
<evidence type="ECO:0000313" key="2">
    <source>
        <dbReference type="EMBL" id="MBM2769591.1"/>
    </source>
</evidence>
<dbReference type="Proteomes" id="UP000494201">
    <property type="component" value="Unassembled WGS sequence"/>
</dbReference>
<sequence>MPEHTHISPDGDRYKRVAARTTTPTSDASPKPVTARFNTFWKTVRKWTDADIAEYHRTVPQLAAQIQAETYWDRNGSTRANRFTCEDFALRLLIQFSALRGLPLNLTTGVRSYRNMEIYGEPEHRRYDSTMYGFADMVSLTFGAPDVQRAGSNTVRLLTPESLLPGDMLVQANDRAGIGHHVQMVTAVSLSSIAIMQGNSSGVIVRPFTTIMRIFGRNRADPQSDSYAGMGVENGLYTPGEDGWDYRNRTTGAEVKDFLKQFQLYRWNFTAFNQ</sequence>
<keyword evidence="5" id="KW-1185">Reference proteome</keyword>
<feature type="compositionally biased region" description="Basic and acidic residues" evidence="1">
    <location>
        <begin position="1"/>
        <end position="15"/>
    </location>
</feature>
<dbReference type="EMBL" id="CABVLY010000020">
    <property type="protein sequence ID" value="VVU52057.1"/>
    <property type="molecule type" value="Genomic_DNA"/>
</dbReference>
<evidence type="ECO:0000313" key="3">
    <source>
        <dbReference type="EMBL" id="VVU52057.1"/>
    </source>
</evidence>
<accession>A0A6P2GER4</accession>
<dbReference type="GeneID" id="56502843"/>
<feature type="region of interest" description="Disordered" evidence="1">
    <location>
        <begin position="1"/>
        <end position="30"/>
    </location>
</feature>
<protein>
    <submittedName>
        <fullName evidence="3">Uncharacterized protein</fullName>
    </submittedName>
</protein>
<evidence type="ECO:0000313" key="4">
    <source>
        <dbReference type="Proteomes" id="UP000494201"/>
    </source>
</evidence>
<dbReference type="RefSeq" id="WP_174927569.1">
    <property type="nucleotide sequence ID" value="NZ_CABVLY010000020.1"/>
</dbReference>
<dbReference type="EMBL" id="JAFCIQ010000020">
    <property type="protein sequence ID" value="MBM2769591.1"/>
    <property type="molecule type" value="Genomic_DNA"/>
</dbReference>
<reference evidence="2 5" key="2">
    <citation type="submission" date="2021-02" db="EMBL/GenBank/DDBJ databases">
        <title>Draft genome of the type strains Burkholderia anthina DSM16086.</title>
        <authorList>
            <person name="Hertel R."/>
            <person name="Meissner J."/>
            <person name="Poehlein A."/>
            <person name="Daniel R."/>
            <person name="Commichau F.M."/>
        </authorList>
    </citation>
    <scope>NUCLEOTIDE SEQUENCE [LARGE SCALE GENOMIC DNA]</scope>
    <source>
        <strain evidence="2 5">DSM 16086</strain>
    </source>
</reference>
<name>A0A6P2GER4_9BURK</name>
<evidence type="ECO:0000313" key="5">
    <source>
        <dbReference type="Proteomes" id="UP000755577"/>
    </source>
</evidence>